<dbReference type="Proteomes" id="UP000002497">
    <property type="component" value="Unassembled WGS sequence"/>
</dbReference>
<reference evidence="2" key="2">
    <citation type="submission" date="2010-03" db="EMBL/GenBank/DDBJ databases">
        <title>The genome sequence of Coccidioides posadasii strain Silveira.</title>
        <authorList>
            <consortium name="The Broad Institute Genome Sequencing Center for Infectious Disease"/>
            <person name="Neafsey D."/>
            <person name="Orbach M."/>
            <person name="Henn M.R."/>
            <person name="Cole G.T."/>
            <person name="Galgiani J."/>
            <person name="Gardner M.J."/>
            <person name="Kirkland T.N."/>
            <person name="Taylor J.W."/>
            <person name="Young S.K."/>
            <person name="Zeng Q."/>
            <person name="Koehrsen M."/>
            <person name="Alvarado L."/>
            <person name="Berlin A."/>
            <person name="Borenstein D."/>
            <person name="Chapman S.B."/>
            <person name="Chen Z."/>
            <person name="Engels R."/>
            <person name="Freedman E."/>
            <person name="Gellesch M."/>
            <person name="Goldberg J."/>
            <person name="Griggs A."/>
            <person name="Gujja S."/>
            <person name="Heilman E."/>
            <person name="Heiman D."/>
            <person name="Howarth C."/>
            <person name="Jen D."/>
            <person name="Larson L."/>
            <person name="Mehta T."/>
            <person name="Neiman D."/>
            <person name="Park D."/>
            <person name="Pearson M."/>
            <person name="Richards J."/>
            <person name="Roberts A."/>
            <person name="Saif S."/>
            <person name="Shea T."/>
            <person name="Shenoy N."/>
            <person name="Sisk P."/>
            <person name="Stolte C."/>
            <person name="Sykes S."/>
            <person name="Walk T."/>
            <person name="White J."/>
            <person name="Yandava C."/>
            <person name="Haas B."/>
            <person name="Nusbaum C."/>
            <person name="Birren B."/>
        </authorList>
    </citation>
    <scope>NUCLEOTIDE SEQUENCE [LARGE SCALE GENOMIC DNA]</scope>
    <source>
        <strain evidence="2">RMSCC 757 / Silveira</strain>
    </source>
</reference>
<dbReference type="EMBL" id="GL636488">
    <property type="protein sequence ID" value="EFW20954.1"/>
    <property type="molecule type" value="Genomic_DNA"/>
</dbReference>
<dbReference type="VEuPathDB" id="FungiDB:CPSG_02797"/>
<protein>
    <submittedName>
        <fullName evidence="1">Uncharacterized protein</fullName>
    </submittedName>
</protein>
<reference evidence="2" key="1">
    <citation type="journal article" date="2010" name="Genome Res.">
        <title>Population genomic sequencing of Coccidioides fungi reveals recent hybridization and transposon control.</title>
        <authorList>
            <person name="Neafsey D.E."/>
            <person name="Barker B.M."/>
            <person name="Sharpton T.J."/>
            <person name="Stajich J.E."/>
            <person name="Park D.J."/>
            <person name="Whiston E."/>
            <person name="Hung C.-Y."/>
            <person name="McMahan C."/>
            <person name="White J."/>
            <person name="Sykes S."/>
            <person name="Heiman D."/>
            <person name="Young S."/>
            <person name="Zeng Q."/>
            <person name="Abouelleil A."/>
            <person name="Aftuck L."/>
            <person name="Bessette D."/>
            <person name="Brown A."/>
            <person name="FitzGerald M."/>
            <person name="Lui A."/>
            <person name="Macdonald J.P."/>
            <person name="Priest M."/>
            <person name="Orbach M.J."/>
            <person name="Galgiani J.N."/>
            <person name="Kirkland T.N."/>
            <person name="Cole G.T."/>
            <person name="Birren B.W."/>
            <person name="Henn M.R."/>
            <person name="Taylor J.W."/>
            <person name="Rounsley S.D."/>
        </authorList>
    </citation>
    <scope>NUCLEOTIDE SEQUENCE [LARGE SCALE GENOMIC DNA]</scope>
    <source>
        <strain evidence="2">RMSCC 757 / Silveira</strain>
    </source>
</reference>
<keyword evidence="2" id="KW-1185">Reference proteome</keyword>
<proteinExistence type="predicted"/>
<organism evidence="2">
    <name type="scientific">Coccidioides posadasii (strain RMSCC 757 / Silveira)</name>
    <name type="common">Valley fever fungus</name>
    <dbReference type="NCBI Taxonomy" id="443226"/>
    <lineage>
        <taxon>Eukaryota</taxon>
        <taxon>Fungi</taxon>
        <taxon>Dikarya</taxon>
        <taxon>Ascomycota</taxon>
        <taxon>Pezizomycotina</taxon>
        <taxon>Eurotiomycetes</taxon>
        <taxon>Eurotiomycetidae</taxon>
        <taxon>Onygenales</taxon>
        <taxon>Onygenaceae</taxon>
        <taxon>Coccidioides</taxon>
    </lineage>
</organism>
<dbReference type="AlphaFoldDB" id="E9CYC7"/>
<evidence type="ECO:0000313" key="1">
    <source>
        <dbReference type="EMBL" id="EFW20954.1"/>
    </source>
</evidence>
<name>E9CYC7_COCPS</name>
<evidence type="ECO:0000313" key="2">
    <source>
        <dbReference type="Proteomes" id="UP000002497"/>
    </source>
</evidence>
<sequence length="99" mass="11506">MPTGLRTQFRAPYGVHPLNSVERRATETKVITEKRRCFRPLCIIFRPPRGFPRGKHTSYWLSGFMQYIITDQAARPYLICIALYGVRSMLRGDRFGRGV</sequence>
<dbReference type="HOGENOM" id="CLU_2320176_0_0_1"/>
<gene>
    <name evidence="1" type="ORF">CPSG_02797</name>
</gene>
<accession>E9CYC7</accession>